<dbReference type="InterPro" id="IPR014476">
    <property type="entry name" value="AHL15-29"/>
</dbReference>
<organism evidence="4 5">
    <name type="scientific">Ananas comosus</name>
    <name type="common">Pineapple</name>
    <name type="synonym">Ananas ananas</name>
    <dbReference type="NCBI Taxonomy" id="4615"/>
    <lineage>
        <taxon>Eukaryota</taxon>
        <taxon>Viridiplantae</taxon>
        <taxon>Streptophyta</taxon>
        <taxon>Embryophyta</taxon>
        <taxon>Tracheophyta</taxon>
        <taxon>Spermatophyta</taxon>
        <taxon>Magnoliopsida</taxon>
        <taxon>Liliopsida</taxon>
        <taxon>Poales</taxon>
        <taxon>Bromeliaceae</taxon>
        <taxon>Bromelioideae</taxon>
        <taxon>Ananas</taxon>
    </lineage>
</organism>
<dbReference type="PANTHER" id="PTHR31100:SF69">
    <property type="entry name" value="AT-HOOK MOTIF NUCLEAR-LOCALIZED PROTEIN 17-RELATED"/>
    <property type="match status" value="1"/>
</dbReference>
<dbReference type="AlphaFoldDB" id="A0A6P5ES51"/>
<keyword evidence="4" id="KW-1185">Reference proteome</keyword>
<accession>A0A6P5ES51</accession>
<dbReference type="SUPFAM" id="SSF117856">
    <property type="entry name" value="AF0104/ALDC/Ptd012-like"/>
    <property type="match status" value="1"/>
</dbReference>
<feature type="domain" description="PPC" evidence="3">
    <location>
        <begin position="61"/>
        <end position="199"/>
    </location>
</feature>
<keyword evidence="1" id="KW-0238">DNA-binding</keyword>
<comment type="subcellular location">
    <subcellularLocation>
        <location evidence="1">Nucleus</location>
    </subcellularLocation>
</comment>
<evidence type="ECO:0000256" key="2">
    <source>
        <dbReference type="SAM" id="MobiDB-lite"/>
    </source>
</evidence>
<feature type="compositionally biased region" description="Basic residues" evidence="2">
    <location>
        <begin position="39"/>
        <end position="54"/>
    </location>
</feature>
<feature type="region of interest" description="Disordered" evidence="2">
    <location>
        <begin position="1"/>
        <end position="55"/>
    </location>
</feature>
<dbReference type="Proteomes" id="UP000515123">
    <property type="component" value="Linkage group 1"/>
</dbReference>
<dbReference type="GO" id="GO:0005634">
    <property type="term" value="C:nucleus"/>
    <property type="evidence" value="ECO:0007669"/>
    <property type="project" value="UniProtKB-SubCell"/>
</dbReference>
<feature type="region of interest" description="Disordered" evidence="2">
    <location>
        <begin position="196"/>
        <end position="223"/>
    </location>
</feature>
<dbReference type="PROSITE" id="PS51742">
    <property type="entry name" value="PPC"/>
    <property type="match status" value="1"/>
</dbReference>
<dbReference type="PANTHER" id="PTHR31100">
    <property type="entry name" value="AT-HOOK MOTIF NUCLEAR-LOCALIZED PROTEIN 15"/>
    <property type="match status" value="1"/>
</dbReference>
<dbReference type="PIRSF" id="PIRSF016021">
    <property type="entry name" value="ESCAROLA"/>
    <property type="match status" value="1"/>
</dbReference>
<evidence type="ECO:0000313" key="4">
    <source>
        <dbReference type="Proteomes" id="UP000515123"/>
    </source>
</evidence>
<dbReference type="GeneID" id="109708968"/>
<name>A0A6P5ES51_ANACO</name>
<evidence type="ECO:0000313" key="5">
    <source>
        <dbReference type="RefSeq" id="XP_020086546.1"/>
    </source>
</evidence>
<gene>
    <name evidence="5" type="primary">LOC109708968</name>
</gene>
<dbReference type="GO" id="GO:0003680">
    <property type="term" value="F:minor groove of adenine-thymine-rich DNA binding"/>
    <property type="evidence" value="ECO:0007669"/>
    <property type="project" value="UniProtKB-UniRule"/>
</dbReference>
<dbReference type="Gramene" id="Aco009541.1.mrna1">
    <property type="protein sequence ID" value="Aco009541.1.mrna1.cds1"/>
    <property type="gene ID" value="Aco009541.1.path1"/>
</dbReference>
<keyword evidence="1" id="KW-0539">Nucleus</keyword>
<dbReference type="RefSeq" id="XP_020086546.1">
    <property type="nucleotide sequence ID" value="XM_020230957.1"/>
</dbReference>
<proteinExistence type="predicted"/>
<evidence type="ECO:0000259" key="3">
    <source>
        <dbReference type="PROSITE" id="PS51742"/>
    </source>
</evidence>
<comment type="function">
    <text evidence="1">Transcription factor that specifically binds AT-rich DNA sequences related to the nuclear matrix attachment regions (MARs).</text>
</comment>
<keyword evidence="1" id="KW-0804">Transcription</keyword>
<evidence type="ECO:0000256" key="1">
    <source>
        <dbReference type="PIRNR" id="PIRNR016021"/>
    </source>
</evidence>
<dbReference type="GO" id="GO:0003700">
    <property type="term" value="F:DNA-binding transcription factor activity"/>
    <property type="evidence" value="ECO:0007669"/>
    <property type="project" value="TreeGrafter"/>
</dbReference>
<reference evidence="5" key="2">
    <citation type="submission" date="2025-08" db="UniProtKB">
        <authorList>
            <consortium name="RefSeq"/>
        </authorList>
    </citation>
    <scope>IDENTIFICATION</scope>
    <source>
        <tissue evidence="5">Leaf</tissue>
    </source>
</reference>
<dbReference type="Pfam" id="PF03479">
    <property type="entry name" value="PCC"/>
    <property type="match status" value="1"/>
</dbReference>
<keyword evidence="1" id="KW-0805">Transcription regulation</keyword>
<sequence length="253" mass="25603">MECYSDEVDSEKSSRELTKNSNNHKRSSGGCCGTAGAVKRPRGRPPGSKNKRKRPVNDIAAEPLLTICTHILEIPAGRDVAVALAAFARGRRLGLCVLAASGPVDGVTLRGAAGAVALRGRFNILSVSAAFLPPPAAGAGGLSVSVAVAGPQGRVVGGVVAGPLVAAGTVVVVAAAFSAAAFHQLPGGSDVSDALLRGGSGGGDRSRIGGNNDDDDEQELGSADAVSLYRGHLPPDFLWAPTATRPTNRPPPY</sequence>
<reference evidence="4" key="1">
    <citation type="journal article" date="2015" name="Nat. Genet.">
        <title>The pineapple genome and the evolution of CAM photosynthesis.</title>
        <authorList>
            <person name="Ming R."/>
            <person name="VanBuren R."/>
            <person name="Wai C.M."/>
            <person name="Tang H."/>
            <person name="Schatz M.C."/>
            <person name="Bowers J.E."/>
            <person name="Lyons E."/>
            <person name="Wang M.L."/>
            <person name="Chen J."/>
            <person name="Biggers E."/>
            <person name="Zhang J."/>
            <person name="Huang L."/>
            <person name="Zhang L."/>
            <person name="Miao W."/>
            <person name="Zhang J."/>
            <person name="Ye Z."/>
            <person name="Miao C."/>
            <person name="Lin Z."/>
            <person name="Wang H."/>
            <person name="Zhou H."/>
            <person name="Yim W.C."/>
            <person name="Priest H.D."/>
            <person name="Zheng C."/>
            <person name="Woodhouse M."/>
            <person name="Edger P.P."/>
            <person name="Guyot R."/>
            <person name="Guo H.B."/>
            <person name="Guo H."/>
            <person name="Zheng G."/>
            <person name="Singh R."/>
            <person name="Sharma A."/>
            <person name="Min X."/>
            <person name="Zheng Y."/>
            <person name="Lee H."/>
            <person name="Gurtowski J."/>
            <person name="Sedlazeck F.J."/>
            <person name="Harkess A."/>
            <person name="McKain M.R."/>
            <person name="Liao Z."/>
            <person name="Fang J."/>
            <person name="Liu J."/>
            <person name="Zhang X."/>
            <person name="Zhang Q."/>
            <person name="Hu W."/>
            <person name="Qin Y."/>
            <person name="Wang K."/>
            <person name="Chen L.Y."/>
            <person name="Shirley N."/>
            <person name="Lin Y.R."/>
            <person name="Liu L.Y."/>
            <person name="Hernandez A.G."/>
            <person name="Wright C.L."/>
            <person name="Bulone V."/>
            <person name="Tuskan G.A."/>
            <person name="Heath K."/>
            <person name="Zee F."/>
            <person name="Moore P.H."/>
            <person name="Sunkar R."/>
            <person name="Leebens-Mack J.H."/>
            <person name="Mockler T."/>
            <person name="Bennetzen J.L."/>
            <person name="Freeling M."/>
            <person name="Sankoff D."/>
            <person name="Paterson A.H."/>
            <person name="Zhu X."/>
            <person name="Yang X."/>
            <person name="Smith J.A."/>
            <person name="Cushman J.C."/>
            <person name="Paull R.E."/>
            <person name="Yu Q."/>
        </authorList>
    </citation>
    <scope>NUCLEOTIDE SEQUENCE [LARGE SCALE GENOMIC DNA]</scope>
    <source>
        <strain evidence="4">cv. F153</strain>
    </source>
</reference>
<dbReference type="Gene3D" id="3.30.1330.80">
    <property type="entry name" value="Hypothetical protein, similar to alpha- acetolactate decarboxylase, domain 2"/>
    <property type="match status" value="1"/>
</dbReference>
<dbReference type="CDD" id="cd11378">
    <property type="entry name" value="DUF296"/>
    <property type="match status" value="1"/>
</dbReference>
<dbReference type="InterPro" id="IPR005175">
    <property type="entry name" value="PPC_dom"/>
</dbReference>
<protein>
    <recommendedName>
        <fullName evidence="1">AT-hook motif nuclear-localized protein</fullName>
    </recommendedName>
</protein>